<comment type="caution">
    <text evidence="2">The sequence shown here is derived from an EMBL/GenBank/DDBJ whole genome shotgun (WGS) entry which is preliminary data.</text>
</comment>
<evidence type="ECO:0000313" key="2">
    <source>
        <dbReference type="EMBL" id="CAJ0819374.1"/>
    </source>
</evidence>
<dbReference type="RefSeq" id="WP_316682093.1">
    <property type="nucleotide sequence ID" value="NZ_CATZLL010000014.1"/>
</dbReference>
<name>A0ABN9JT86_9RALS</name>
<dbReference type="Proteomes" id="UP001189757">
    <property type="component" value="Unassembled WGS sequence"/>
</dbReference>
<evidence type="ECO:0008006" key="4">
    <source>
        <dbReference type="Google" id="ProtNLM"/>
    </source>
</evidence>
<evidence type="ECO:0000313" key="3">
    <source>
        <dbReference type="Proteomes" id="UP001189757"/>
    </source>
</evidence>
<accession>A0ABN9JT86</accession>
<gene>
    <name evidence="2" type="ORF">LMG18101_03926</name>
</gene>
<organism evidence="2 3">
    <name type="scientific">Ralstonia flaminis</name>
    <dbReference type="NCBI Taxonomy" id="3058597"/>
    <lineage>
        <taxon>Bacteria</taxon>
        <taxon>Pseudomonadati</taxon>
        <taxon>Pseudomonadota</taxon>
        <taxon>Betaproteobacteria</taxon>
        <taxon>Burkholderiales</taxon>
        <taxon>Burkholderiaceae</taxon>
        <taxon>Ralstonia</taxon>
    </lineage>
</organism>
<evidence type="ECO:0000256" key="1">
    <source>
        <dbReference type="SAM" id="MobiDB-lite"/>
    </source>
</evidence>
<proteinExistence type="predicted"/>
<protein>
    <recommendedName>
        <fullName evidence="4">Flagellar hook-associated protein</fullName>
    </recommendedName>
</protein>
<sequence>MDTRLSTQGIERAHLGRSSDATVSSHARRGADAAQAAQASAALSASAQTLPIPKSKLIGPPLLPGAAANFTASQAQLNTDVTGVQRALAFADAAAVHLHGLKASLSAALSGAPRAGDDPAARIARFDALWRERAAATGGVLDAQLAVRPAGDATRTFRLRGLDVEQWRRGSPEMLTFHPAGLGKQTASLTFGDDTLEPAAFARRLDRALASNGIRVTLAADGQVDFTVAESRWPVVRDQMMLRGAGKRFPGGRPSRARADVAPEAVEPGRWKAGDRASQRVALREVVLALEGLGQAQQTLRAELDVASKGVREGTGRAARTLANDAAQSVTAELSRTGDYNVLSAVSATLSGLSRARVETLLKA</sequence>
<feature type="region of interest" description="Disordered" evidence="1">
    <location>
        <begin position="1"/>
        <end position="33"/>
    </location>
</feature>
<dbReference type="EMBL" id="CATZLL010000014">
    <property type="protein sequence ID" value="CAJ0819374.1"/>
    <property type="molecule type" value="Genomic_DNA"/>
</dbReference>
<keyword evidence="3" id="KW-1185">Reference proteome</keyword>
<reference evidence="2 3" key="1">
    <citation type="submission" date="2023-07" db="EMBL/GenBank/DDBJ databases">
        <authorList>
            <person name="Peeters C."/>
        </authorList>
    </citation>
    <scope>NUCLEOTIDE SEQUENCE [LARGE SCALE GENOMIC DNA]</scope>
    <source>
        <strain evidence="2 3">LMG 18101</strain>
    </source>
</reference>